<comment type="caution">
    <text evidence="1">The sequence shown here is derived from an EMBL/GenBank/DDBJ whole genome shotgun (WGS) entry which is preliminary data.</text>
</comment>
<sequence>MTPMTTATIPLDFRNFGQVWSCLGLLELADMLWGAATGHFQWAPHGDTGTFTLQTPAGPPDLMGALLSWLSQAYIEEAVLPDLKTPTPLAQTSTDTPTPLSIQQIVVHSVPVPLTQDPKIRPIRLVHQHQTVWISHWGDTASGRDSWKTFSGQKSATQTIADLLTRIRSAWDTMPDRLRHNPFAVTEALPAAFNWDVRKGWTSLDYGYSPNDHNQFIVGSPLVELLTAIALEFARPGSDPHHPHGEYAIWSDSLPPLLARPAIAGIDVGVPRRLFRFWRRKSGKTTILSYAEEVFKHDRNNYGF</sequence>
<gene>
    <name evidence="1" type="primary">cas8c</name>
    <name evidence="1" type="ORF">C7B47_15630</name>
</gene>
<protein>
    <submittedName>
        <fullName evidence="1">Type I-U CRISPR-associated protein Cas8c</fullName>
    </submittedName>
</protein>
<organism evidence="1 2">
    <name type="scientific">Sulfobacillus thermosulfidooxidans</name>
    <dbReference type="NCBI Taxonomy" id="28034"/>
    <lineage>
        <taxon>Bacteria</taxon>
        <taxon>Bacillati</taxon>
        <taxon>Bacillota</taxon>
        <taxon>Clostridia</taxon>
        <taxon>Eubacteriales</taxon>
        <taxon>Clostridiales Family XVII. Incertae Sedis</taxon>
        <taxon>Sulfobacillus</taxon>
    </lineage>
</organism>
<accession>A0A2T2WNB0</accession>
<reference evidence="1 2" key="1">
    <citation type="journal article" date="2014" name="BMC Genomics">
        <title>Comparison of environmental and isolate Sulfobacillus genomes reveals diverse carbon, sulfur, nitrogen, and hydrogen metabolisms.</title>
        <authorList>
            <person name="Justice N.B."/>
            <person name="Norman A."/>
            <person name="Brown C.T."/>
            <person name="Singh A."/>
            <person name="Thomas B.C."/>
            <person name="Banfield J.F."/>
        </authorList>
    </citation>
    <scope>NUCLEOTIDE SEQUENCE [LARGE SCALE GENOMIC DNA]</scope>
    <source>
        <strain evidence="1">AMDSBA5</strain>
    </source>
</reference>
<evidence type="ECO:0000313" key="2">
    <source>
        <dbReference type="Proteomes" id="UP000242705"/>
    </source>
</evidence>
<dbReference type="InterPro" id="IPR026391">
    <property type="entry name" value="Cas_GSU0052"/>
</dbReference>
<name>A0A2T2WNB0_SULTH</name>
<proteinExistence type="predicted"/>
<dbReference type="Proteomes" id="UP000242705">
    <property type="component" value="Unassembled WGS sequence"/>
</dbReference>
<evidence type="ECO:0000313" key="1">
    <source>
        <dbReference type="EMBL" id="PSR23716.1"/>
    </source>
</evidence>
<dbReference type="NCBIfam" id="TIGR04106">
    <property type="entry name" value="cas8c_GSU0052"/>
    <property type="match status" value="1"/>
</dbReference>
<dbReference type="EMBL" id="PXYX01000065">
    <property type="protein sequence ID" value="PSR23716.1"/>
    <property type="molecule type" value="Genomic_DNA"/>
</dbReference>
<dbReference type="AlphaFoldDB" id="A0A2T2WNB0"/>